<evidence type="ECO:0000313" key="1">
    <source>
        <dbReference type="EMBL" id="RCG21744.1"/>
    </source>
</evidence>
<comment type="caution">
    <text evidence="1">The sequence shown here is derived from an EMBL/GenBank/DDBJ whole genome shotgun (WGS) entry which is preliminary data.</text>
</comment>
<protein>
    <submittedName>
        <fullName evidence="1">DUF3168 domain-containing protein</fullName>
    </submittedName>
</protein>
<organism evidence="1 2">
    <name type="scientific">Streptomyces reniochalinae</name>
    <dbReference type="NCBI Taxonomy" id="2250578"/>
    <lineage>
        <taxon>Bacteria</taxon>
        <taxon>Bacillati</taxon>
        <taxon>Actinomycetota</taxon>
        <taxon>Actinomycetes</taxon>
        <taxon>Kitasatosporales</taxon>
        <taxon>Streptomycetaceae</taxon>
        <taxon>Streptomyces</taxon>
    </lineage>
</organism>
<dbReference type="EMBL" id="QOIM01000026">
    <property type="protein sequence ID" value="RCG21744.1"/>
    <property type="molecule type" value="Genomic_DNA"/>
</dbReference>
<accession>A0A367EUG4</accession>
<sequence>MAAVGSVDVELELIGWLQQRLGDQVVVRDELDNELAKQLPTVQVQRVPAGSDDGLRLDRALVDVDVYAATRGDAIALAAAIRGLLLAELRGSRTAGAVWGRISSNPPPAIRPYENTALRRCGATYQMFVHPVS</sequence>
<dbReference type="InterPro" id="IPR057003">
    <property type="entry name" value="Phage_tail_terminator_2"/>
</dbReference>
<dbReference type="OrthoDB" id="4207534at2"/>
<dbReference type="AlphaFoldDB" id="A0A367EUG4"/>
<keyword evidence="2" id="KW-1185">Reference proteome</keyword>
<name>A0A367EUG4_9ACTN</name>
<evidence type="ECO:0000313" key="2">
    <source>
        <dbReference type="Proteomes" id="UP000253507"/>
    </source>
</evidence>
<dbReference type="Pfam" id="PF23841">
    <property type="entry name" value="Phage_tail_terminator_2"/>
    <property type="match status" value="1"/>
</dbReference>
<reference evidence="1 2" key="1">
    <citation type="submission" date="2018-06" db="EMBL/GenBank/DDBJ databases">
        <title>Streptomyces reniochalinae sp. nov. and Streptomyces diacarnus sp. nov. from marine sponges.</title>
        <authorList>
            <person name="Li L."/>
        </authorList>
    </citation>
    <scope>NUCLEOTIDE SEQUENCE [LARGE SCALE GENOMIC DNA]</scope>
    <source>
        <strain evidence="1 2">LHW50302</strain>
    </source>
</reference>
<proteinExistence type="predicted"/>
<gene>
    <name evidence="1" type="ORF">DQ392_08530</name>
</gene>
<dbReference type="Proteomes" id="UP000253507">
    <property type="component" value="Unassembled WGS sequence"/>
</dbReference>
<dbReference type="RefSeq" id="WP_114014913.1">
    <property type="nucleotide sequence ID" value="NZ_QOIM01000026.1"/>
</dbReference>